<evidence type="ECO:0000256" key="5">
    <source>
        <dbReference type="ARBA" id="ARBA00022989"/>
    </source>
</evidence>
<dbReference type="PANTHER" id="PTHR30576:SF10">
    <property type="entry name" value="SLL5057 PROTEIN"/>
    <property type="match status" value="1"/>
</dbReference>
<keyword evidence="3 9" id="KW-0808">Transferase</keyword>
<feature type="transmembrane region" description="Helical" evidence="7">
    <location>
        <begin position="12"/>
        <end position="37"/>
    </location>
</feature>
<evidence type="ECO:0000256" key="1">
    <source>
        <dbReference type="ARBA" id="ARBA00004141"/>
    </source>
</evidence>
<gene>
    <name evidence="9" type="ORF">H8S17_01195</name>
</gene>
<comment type="caution">
    <text evidence="9">The sequence shown here is derived from an EMBL/GenBank/DDBJ whole genome shotgun (WGS) entry which is preliminary data.</text>
</comment>
<keyword evidence="10" id="KW-1185">Reference proteome</keyword>
<evidence type="ECO:0000313" key="9">
    <source>
        <dbReference type="EMBL" id="MBC5712836.1"/>
    </source>
</evidence>
<dbReference type="AlphaFoldDB" id="A0A923RRQ3"/>
<evidence type="ECO:0000313" key="10">
    <source>
        <dbReference type="Proteomes" id="UP000606720"/>
    </source>
</evidence>
<comment type="similarity">
    <text evidence="2">Belongs to the bacterial sugar transferase family.</text>
</comment>
<dbReference type="EMBL" id="JACOPH010000001">
    <property type="protein sequence ID" value="MBC5712836.1"/>
    <property type="molecule type" value="Genomic_DNA"/>
</dbReference>
<keyword evidence="6 7" id="KW-0472">Membrane</keyword>
<feature type="domain" description="Bacterial sugar transferase" evidence="8">
    <location>
        <begin position="275"/>
        <end position="463"/>
    </location>
</feature>
<protein>
    <submittedName>
        <fullName evidence="9">Sugar transferase</fullName>
    </submittedName>
</protein>
<feature type="transmembrane region" description="Helical" evidence="7">
    <location>
        <begin position="280"/>
        <end position="301"/>
    </location>
</feature>
<dbReference type="Pfam" id="PF02397">
    <property type="entry name" value="Bac_transf"/>
    <property type="match status" value="1"/>
</dbReference>
<evidence type="ECO:0000256" key="4">
    <source>
        <dbReference type="ARBA" id="ARBA00022692"/>
    </source>
</evidence>
<comment type="subcellular location">
    <subcellularLocation>
        <location evidence="1">Membrane</location>
        <topology evidence="1">Multi-pass membrane protein</topology>
    </subcellularLocation>
</comment>
<dbReference type="Gene3D" id="3.40.50.720">
    <property type="entry name" value="NAD(P)-binding Rossmann-like Domain"/>
    <property type="match status" value="1"/>
</dbReference>
<feature type="transmembrane region" description="Helical" evidence="7">
    <location>
        <begin position="49"/>
        <end position="67"/>
    </location>
</feature>
<dbReference type="Proteomes" id="UP000606720">
    <property type="component" value="Unassembled WGS sequence"/>
</dbReference>
<dbReference type="InterPro" id="IPR003362">
    <property type="entry name" value="Bact_transf"/>
</dbReference>
<keyword evidence="5 7" id="KW-1133">Transmembrane helix</keyword>
<proteinExistence type="inferred from homology"/>
<dbReference type="NCBIfam" id="TIGR03025">
    <property type="entry name" value="EPS_sugtrans"/>
    <property type="match status" value="1"/>
</dbReference>
<reference evidence="9" key="1">
    <citation type="submission" date="2020-08" db="EMBL/GenBank/DDBJ databases">
        <title>Genome public.</title>
        <authorList>
            <person name="Liu C."/>
            <person name="Sun Q."/>
        </authorList>
    </citation>
    <scope>NUCLEOTIDE SEQUENCE</scope>
    <source>
        <strain evidence="9">BX1005</strain>
    </source>
</reference>
<feature type="transmembrane region" description="Helical" evidence="7">
    <location>
        <begin position="111"/>
        <end position="129"/>
    </location>
</feature>
<organism evidence="9 10">
    <name type="scientific">Roseburia zhanii</name>
    <dbReference type="NCBI Taxonomy" id="2763064"/>
    <lineage>
        <taxon>Bacteria</taxon>
        <taxon>Bacillati</taxon>
        <taxon>Bacillota</taxon>
        <taxon>Clostridia</taxon>
        <taxon>Lachnospirales</taxon>
        <taxon>Lachnospiraceae</taxon>
        <taxon>Roseburia</taxon>
    </lineage>
</organism>
<keyword evidence="4 7" id="KW-0812">Transmembrane</keyword>
<name>A0A923RRQ3_9FIRM</name>
<accession>A0A923RRQ3</accession>
<dbReference type="GO" id="GO:0016780">
    <property type="term" value="F:phosphotransferase activity, for other substituted phosphate groups"/>
    <property type="evidence" value="ECO:0007669"/>
    <property type="project" value="TreeGrafter"/>
</dbReference>
<dbReference type="GO" id="GO:0016020">
    <property type="term" value="C:membrane"/>
    <property type="evidence" value="ECO:0007669"/>
    <property type="project" value="UniProtKB-SubCell"/>
</dbReference>
<sequence>MYKREKKSWLKHIDFTIADILCLQLAFIVAYMCRLGWHLPYSNEPYERLAVVMILIDICVVFFFEPYNGILRRGKFQEANACITYCMIIFVGVLIYMVAVKQTEIYSRKVVFAFLPIALVMVYGERVCLKKLIRRRIRKEKNLSVMILLTTEEYAKEVLEEFAHLEYKDFVVAGVIVIDQNLKGIKICGVPVVANADDCYEYLRTNVVDEVFINGNTRESSQALANELLEMGITVHFNLVHMNALAPNKVVEKYGNYMVLTSSMKIASPRQILAKRIMDIVGSLIGLIACGIAFVIFAPMIKKQSPGPVFFSQIRVGKNGRKFKLYKFRSMNVNAEEQKAALMDKNEMQGLMFKMADDPRIFPIGKFIRKFSIDELPQFFNVLKGDMSLVGTRPPTVEEFEKYQIHHKARLGIKPGITGMWQVSGRSDIKDFEEVVALDTHYISQWSIGLDFKILFKTLQVVITGKGSE</sequence>
<dbReference type="Pfam" id="PF13727">
    <property type="entry name" value="CoA_binding_3"/>
    <property type="match status" value="1"/>
</dbReference>
<dbReference type="PANTHER" id="PTHR30576">
    <property type="entry name" value="COLANIC BIOSYNTHESIS UDP-GLUCOSE LIPID CARRIER TRANSFERASE"/>
    <property type="match status" value="1"/>
</dbReference>
<evidence type="ECO:0000256" key="6">
    <source>
        <dbReference type="ARBA" id="ARBA00023136"/>
    </source>
</evidence>
<dbReference type="RefSeq" id="WP_178051638.1">
    <property type="nucleotide sequence ID" value="NZ_JACOPH010000001.1"/>
</dbReference>
<evidence type="ECO:0000259" key="8">
    <source>
        <dbReference type="Pfam" id="PF02397"/>
    </source>
</evidence>
<evidence type="ECO:0000256" key="3">
    <source>
        <dbReference type="ARBA" id="ARBA00022679"/>
    </source>
</evidence>
<feature type="transmembrane region" description="Helical" evidence="7">
    <location>
        <begin position="79"/>
        <end position="99"/>
    </location>
</feature>
<evidence type="ECO:0000256" key="7">
    <source>
        <dbReference type="SAM" id="Phobius"/>
    </source>
</evidence>
<evidence type="ECO:0000256" key="2">
    <source>
        <dbReference type="ARBA" id="ARBA00006464"/>
    </source>
</evidence>
<dbReference type="InterPro" id="IPR017475">
    <property type="entry name" value="EPS_sugar_tfrase"/>
</dbReference>